<gene>
    <name evidence="1" type="ORF">SAMN04487861_11125</name>
</gene>
<proteinExistence type="predicted"/>
<dbReference type="Proteomes" id="UP000183639">
    <property type="component" value="Unassembled WGS sequence"/>
</dbReference>
<organism evidence="1 2">
    <name type="scientific">Selenomonas ruminantium</name>
    <dbReference type="NCBI Taxonomy" id="971"/>
    <lineage>
        <taxon>Bacteria</taxon>
        <taxon>Bacillati</taxon>
        <taxon>Bacillota</taxon>
        <taxon>Negativicutes</taxon>
        <taxon>Selenomonadales</taxon>
        <taxon>Selenomonadaceae</taxon>
        <taxon>Selenomonas</taxon>
    </lineage>
</organism>
<dbReference type="AlphaFoldDB" id="A0A1I3EPT8"/>
<reference evidence="1 2" key="1">
    <citation type="submission" date="2016-10" db="EMBL/GenBank/DDBJ databases">
        <authorList>
            <person name="de Groot N.N."/>
        </authorList>
    </citation>
    <scope>NUCLEOTIDE SEQUENCE [LARGE SCALE GENOMIC DNA]</scope>
    <source>
        <strain evidence="1 2">Z108</strain>
    </source>
</reference>
<accession>A0A1I3EPT8</accession>
<dbReference type="EMBL" id="FOQK01000011">
    <property type="protein sequence ID" value="SFI00952.1"/>
    <property type="molecule type" value="Genomic_DNA"/>
</dbReference>
<name>A0A1I3EPT8_SELRU</name>
<dbReference type="RefSeq" id="WP_143092134.1">
    <property type="nucleotide sequence ID" value="NZ_FOQK01000011.1"/>
</dbReference>
<protein>
    <submittedName>
        <fullName evidence="1">Uncharacterized protein</fullName>
    </submittedName>
</protein>
<evidence type="ECO:0000313" key="1">
    <source>
        <dbReference type="EMBL" id="SFI00952.1"/>
    </source>
</evidence>
<sequence length="99" mass="11710">MSNMIYCYGELKKDCVADWENVKDPFSLFAWKKELTIFLSQAIQAEKWLRDKRQVDWGAFASRGGYDEFCKFFTELGLEEEKEELQQGKEYVFASIEID</sequence>
<evidence type="ECO:0000313" key="2">
    <source>
        <dbReference type="Proteomes" id="UP000183639"/>
    </source>
</evidence>